<dbReference type="EMBL" id="ACYT02000023">
    <property type="protein sequence ID" value="EFF80100.1"/>
    <property type="molecule type" value="Genomic_DNA"/>
</dbReference>
<comment type="caution">
    <text evidence="1">The sequence shown here is derived from an EMBL/GenBank/DDBJ whole genome shotgun (WGS) entry which is preliminary data.</text>
</comment>
<name>D4TYB6_9ACTO</name>
<accession>D4TYB6</accession>
<dbReference type="AlphaFoldDB" id="D4TYB6"/>
<evidence type="ECO:0000313" key="1">
    <source>
        <dbReference type="EMBL" id="EFF80100.1"/>
    </source>
</evidence>
<protein>
    <submittedName>
        <fullName evidence="1">Uncharacterized protein</fullName>
    </submittedName>
</protein>
<organism evidence="1 2">
    <name type="scientific">Schaalia odontolytica F0309</name>
    <dbReference type="NCBI Taxonomy" id="649742"/>
    <lineage>
        <taxon>Bacteria</taxon>
        <taxon>Bacillati</taxon>
        <taxon>Actinomycetota</taxon>
        <taxon>Actinomycetes</taxon>
        <taxon>Actinomycetales</taxon>
        <taxon>Actinomycetaceae</taxon>
        <taxon>Schaalia</taxon>
    </lineage>
</organism>
<proteinExistence type="predicted"/>
<reference evidence="1 2" key="1">
    <citation type="submission" date="2009-10" db="EMBL/GenBank/DDBJ databases">
        <authorList>
            <person name="Weinstock G."/>
            <person name="Sodergren E."/>
            <person name="Clifton S."/>
            <person name="Fulton L."/>
            <person name="Fulton B."/>
            <person name="Courtney L."/>
            <person name="Fronick C."/>
            <person name="Harrison M."/>
            <person name="Strong C."/>
            <person name="Farmer C."/>
            <person name="Delahaunty K."/>
            <person name="Markovic C."/>
            <person name="Hall O."/>
            <person name="Minx P."/>
            <person name="Tomlinson C."/>
            <person name="Mitreva M."/>
            <person name="Nelson J."/>
            <person name="Hou S."/>
            <person name="Wollam A."/>
            <person name="Pepin K.H."/>
            <person name="Johnson M."/>
            <person name="Bhonagiri V."/>
            <person name="Nash W.E."/>
            <person name="Warren W."/>
            <person name="Chinwalla A."/>
            <person name="Mardis E.R."/>
            <person name="Wilson R.K."/>
        </authorList>
    </citation>
    <scope>NUCLEOTIDE SEQUENCE [LARGE SCALE GENOMIC DNA]</scope>
    <source>
        <strain evidence="1 2">F0309</strain>
    </source>
</reference>
<dbReference type="Proteomes" id="UP000003150">
    <property type="component" value="Unassembled WGS sequence"/>
</dbReference>
<dbReference type="HOGENOM" id="CLU_3283608_0_0_11"/>
<evidence type="ECO:0000313" key="2">
    <source>
        <dbReference type="Proteomes" id="UP000003150"/>
    </source>
</evidence>
<gene>
    <name evidence="1" type="ORF">HMPREF0970_00941</name>
</gene>
<sequence length="40" mass="4611">MAIWIGWSDLNRKVTYPELPFLSRTTRCSRLKRTSPDTGG</sequence>